<comment type="caution">
    <text evidence="1">The sequence shown here is derived from an EMBL/GenBank/DDBJ whole genome shotgun (WGS) entry which is preliminary data.</text>
</comment>
<sequence>MKRIFLVFAIVGIFAFTTNFAFSQEIGLATFQETAQVIVDRRSQEVTASLTLQTTSIQEIKVPSDLEKKIREHERITSIIVTNQNECILGVVDDSCIMINVQRDPSDKGIIAIQDSTKEVAEQFISEINQAFDTDAKFHSVYVHSDDETNRILETSGAVSGRGTVSAVYVMPMEDTDSMYEKISAILIPKIIRDSDGFYLAAKELSFNENSKMTFSIIPFENNSLLQLKLSVSYPEAGKGLTEVSPLEFLDTDELNRSEYFSSGFYPLNSIFQVVILSPESTTISNIKGNTVPTQIMDGEKIPTQLTEEGWIFDPDEGQRIQGKYIFGKESSIEANDLMFVIGEQTSPTPTETSFDESIAILAIIIVGGVAAAIFFLKGYKK</sequence>
<gene>
    <name evidence="1" type="ORF">H2B03_06030</name>
</gene>
<reference evidence="1 2" key="1">
    <citation type="journal article" date="2020" name="Appl. Environ. Microbiol.">
        <title>Genomic Characteristics of a Novel Species of Ammonia-Oxidizing Archaea from the Jiulong River Estuary.</title>
        <authorList>
            <person name="Zou D."/>
            <person name="Wan R."/>
            <person name="Han L."/>
            <person name="Xu M.N."/>
            <person name="Liu Y."/>
            <person name="Liu H."/>
            <person name="Kao S.J."/>
            <person name="Li M."/>
        </authorList>
    </citation>
    <scope>NUCLEOTIDE SEQUENCE [LARGE SCALE GENOMIC DNA]</scope>
    <source>
        <strain evidence="1">W1bin1</strain>
    </source>
</reference>
<evidence type="ECO:0000313" key="1">
    <source>
        <dbReference type="EMBL" id="MBA4452706.1"/>
    </source>
</evidence>
<protein>
    <submittedName>
        <fullName evidence="1">Uncharacterized protein</fullName>
    </submittedName>
</protein>
<evidence type="ECO:0000313" key="2">
    <source>
        <dbReference type="Proteomes" id="UP000559653"/>
    </source>
</evidence>
<dbReference type="EMBL" id="JACEMZ010000038">
    <property type="protein sequence ID" value="MBA4452706.1"/>
    <property type="molecule type" value="Genomic_DNA"/>
</dbReference>
<accession>A0AC60VZK7</accession>
<organism evidence="1 2">
    <name type="scientific">Candidatus Nitrosomaritimum aestuariumsis</name>
    <dbReference type="NCBI Taxonomy" id="3342354"/>
    <lineage>
        <taxon>Archaea</taxon>
        <taxon>Nitrososphaerota</taxon>
        <taxon>Nitrososphaeria</taxon>
        <taxon>Nitrosopumilales</taxon>
        <taxon>Nitrosopumilaceae</taxon>
        <taxon>Candidatus Nitrosomaritimum</taxon>
    </lineage>
</organism>
<dbReference type="Proteomes" id="UP000559653">
    <property type="component" value="Unassembled WGS sequence"/>
</dbReference>
<name>A0AC60VZK7_9ARCH</name>
<proteinExistence type="predicted"/>